<organism evidence="8 9">
    <name type="scientific">Jutongia huaianensis</name>
    <dbReference type="NCBI Taxonomy" id="2763668"/>
    <lineage>
        <taxon>Bacteria</taxon>
        <taxon>Bacillati</taxon>
        <taxon>Bacillota</taxon>
        <taxon>Clostridia</taxon>
        <taxon>Lachnospirales</taxon>
        <taxon>Lachnospiraceae</taxon>
        <taxon>Jutongia</taxon>
    </lineage>
</organism>
<evidence type="ECO:0000256" key="1">
    <source>
        <dbReference type="ARBA" id="ARBA00004651"/>
    </source>
</evidence>
<evidence type="ECO:0000313" key="9">
    <source>
        <dbReference type="Proteomes" id="UP000606193"/>
    </source>
</evidence>
<feature type="domain" description="ABC3 transporter permease C-terminal" evidence="7">
    <location>
        <begin position="275"/>
        <end position="386"/>
    </location>
</feature>
<evidence type="ECO:0000256" key="6">
    <source>
        <dbReference type="SAM" id="Phobius"/>
    </source>
</evidence>
<evidence type="ECO:0000259" key="7">
    <source>
        <dbReference type="Pfam" id="PF02687"/>
    </source>
</evidence>
<dbReference type="Pfam" id="PF02687">
    <property type="entry name" value="FtsX"/>
    <property type="match status" value="1"/>
</dbReference>
<sequence length="400" mass="46820">MRYILRNIRLFMTNQRGIYLLSIAAVMSSVFLLHFSYSLYQSFMKEKDAQSVEADWLDVELQDLYTQKGDPNDSDYRIIPRKGTKYVTIKDLKRLLKKLSEEFQKEVLDVGTEVVVDNVPYICWFGVENGEIVMSKQYRDNITAHSLPEGRFFTEEEYKEGLPVALDEAIMSKSQKTPYIDSIRSKDRKYLTIAGKKYRIIGKHFTYDQPIVPITSLPEDYPLHEFINFDFTKSVNSLQYTELKDVVEETLGDHASLPDMDLPDMDKIYLYNTMIIIAVLIAVVSALNFVILYQYFLEKRQEEIRAMRICGMKRRRAVVMFLAECVCLTLPVYVLSVFLYDRFALRMMSSFYTYVDDHYSLKLYLELFAIYYISSLIILLVSIWRRLQGEGRMRIGGGRV</sequence>
<reference evidence="8 9" key="1">
    <citation type="submission" date="2020-08" db="EMBL/GenBank/DDBJ databases">
        <title>Genome public.</title>
        <authorList>
            <person name="Liu C."/>
            <person name="Sun Q."/>
        </authorList>
    </citation>
    <scope>NUCLEOTIDE SEQUENCE [LARGE SCALE GENOMIC DNA]</scope>
    <source>
        <strain evidence="8 9">NSJ-37</strain>
    </source>
</reference>
<name>A0ABR7N485_9FIRM</name>
<keyword evidence="2" id="KW-1003">Cell membrane</keyword>
<comment type="subcellular location">
    <subcellularLocation>
        <location evidence="1">Cell membrane</location>
        <topology evidence="1">Multi-pass membrane protein</topology>
    </subcellularLocation>
</comment>
<feature type="transmembrane region" description="Helical" evidence="6">
    <location>
        <begin position="269"/>
        <end position="296"/>
    </location>
</feature>
<keyword evidence="4 6" id="KW-1133">Transmembrane helix</keyword>
<keyword evidence="9" id="KW-1185">Reference proteome</keyword>
<evidence type="ECO:0000256" key="2">
    <source>
        <dbReference type="ARBA" id="ARBA00022475"/>
    </source>
</evidence>
<dbReference type="Proteomes" id="UP000606193">
    <property type="component" value="Unassembled WGS sequence"/>
</dbReference>
<evidence type="ECO:0000256" key="4">
    <source>
        <dbReference type="ARBA" id="ARBA00022989"/>
    </source>
</evidence>
<comment type="caution">
    <text evidence="8">The sequence shown here is derived from an EMBL/GenBank/DDBJ whole genome shotgun (WGS) entry which is preliminary data.</text>
</comment>
<evidence type="ECO:0000256" key="5">
    <source>
        <dbReference type="ARBA" id="ARBA00023136"/>
    </source>
</evidence>
<keyword evidence="3 6" id="KW-0812">Transmembrane</keyword>
<keyword evidence="5 6" id="KW-0472">Membrane</keyword>
<dbReference type="InterPro" id="IPR003838">
    <property type="entry name" value="ABC3_permease_C"/>
</dbReference>
<protein>
    <submittedName>
        <fullName evidence="8">FtsX-like permease family protein</fullName>
    </submittedName>
</protein>
<gene>
    <name evidence="8" type="ORF">H8704_12505</name>
</gene>
<feature type="transmembrane region" description="Helical" evidence="6">
    <location>
        <begin position="20"/>
        <end position="40"/>
    </location>
</feature>
<feature type="transmembrane region" description="Helical" evidence="6">
    <location>
        <begin position="363"/>
        <end position="384"/>
    </location>
</feature>
<accession>A0ABR7N485</accession>
<dbReference type="EMBL" id="JACRSX010000022">
    <property type="protein sequence ID" value="MBC8563432.1"/>
    <property type="molecule type" value="Genomic_DNA"/>
</dbReference>
<dbReference type="RefSeq" id="WP_182439755.1">
    <property type="nucleotide sequence ID" value="NZ_JACRSX010000022.1"/>
</dbReference>
<evidence type="ECO:0000256" key="3">
    <source>
        <dbReference type="ARBA" id="ARBA00022692"/>
    </source>
</evidence>
<feature type="transmembrane region" description="Helical" evidence="6">
    <location>
        <begin position="317"/>
        <end position="340"/>
    </location>
</feature>
<proteinExistence type="predicted"/>
<evidence type="ECO:0000313" key="8">
    <source>
        <dbReference type="EMBL" id="MBC8563432.1"/>
    </source>
</evidence>